<dbReference type="STRING" id="45351.A7RXX1"/>
<dbReference type="KEGG" id="nve:5515647"/>
<evidence type="ECO:0000313" key="1">
    <source>
        <dbReference type="EMBL" id="EDO43736.1"/>
    </source>
</evidence>
<dbReference type="GO" id="GO:0019902">
    <property type="term" value="F:phosphatase binding"/>
    <property type="evidence" value="ECO:0000318"/>
    <property type="project" value="GO_Central"/>
</dbReference>
<evidence type="ECO:0000313" key="2">
    <source>
        <dbReference type="Proteomes" id="UP000001593"/>
    </source>
</evidence>
<dbReference type="PhylomeDB" id="A7RXX1"/>
<dbReference type="Pfam" id="PF15691">
    <property type="entry name" value="PPP1R32"/>
    <property type="match status" value="1"/>
</dbReference>
<sequence>MGRLPYGPGNAHMLQSKGADINVMKFYCTEYATRYGEDGFNPRTGKHLGTGYQSNFRPGVYYNRRLDELDNPAMGSLVADNYASITKKHFLPSKGSPGNDPFSRGMFMTATSGFVKDIPGTLPRSKQVAAVHVDTSRAGTVYPFHRPILHSLSQKDPISRENARHGPLYMSTEAHTNFKGIPSQRMDTSKKTVGYKEGSGFTHAYNDEPITFYPMEAYEGLRDPRFTHRPTGFSIMKGSFRPVEYQHGNEQLPVLSHGSERNTGFTHGTKARPVFYHHTMDEAYTKLNETHPRVQERVQKRDPCEFSNMTNPHNHTSMAKLTFRGKQRQDLSEAGRLGNTAVGNKELTGYSENNDQFFETAETADTLRRFGTHYRAKFYDMNPMGEARMGRTRGEVMVQLPDGFTKSTSVHEFGPVINTTVQLRELEPYQARSIKARDPFHDDHTHDQKLIPTLV</sequence>
<dbReference type="HOGENOM" id="CLU_686162_0_0_1"/>
<name>A7RXX1_NEMVE</name>
<dbReference type="InterPro" id="IPR031410">
    <property type="entry name" value="SAXO4"/>
</dbReference>
<dbReference type="OrthoDB" id="9980630at2759"/>
<dbReference type="AlphaFoldDB" id="A7RXX1"/>
<accession>A7RXX1</accession>
<protein>
    <recommendedName>
        <fullName evidence="3">Protein phosphatase 1 regulatory subunit 32</fullName>
    </recommendedName>
</protein>
<dbReference type="PANTHER" id="PTHR34349">
    <property type="entry name" value="PROTEIN PHOSPHATASE 1 REGULATORY SUBUNIT 32"/>
    <property type="match status" value="1"/>
</dbReference>
<dbReference type="PANTHER" id="PTHR34349:SF1">
    <property type="entry name" value="PROTEIN PHOSPHATASE 1 REGULATORY SUBUNIT 32"/>
    <property type="match status" value="1"/>
</dbReference>
<dbReference type="InParanoid" id="A7RXX1"/>
<evidence type="ECO:0008006" key="3">
    <source>
        <dbReference type="Google" id="ProtNLM"/>
    </source>
</evidence>
<proteinExistence type="predicted"/>
<gene>
    <name evidence="1" type="ORF">NEMVEDRAFT_v1g183220</name>
</gene>
<dbReference type="OMA" id="TTYNQRY"/>
<dbReference type="eggNOG" id="ENOG502QR8X">
    <property type="taxonomic scope" value="Eukaryota"/>
</dbReference>
<reference evidence="1 2" key="1">
    <citation type="journal article" date="2007" name="Science">
        <title>Sea anemone genome reveals ancestral eumetazoan gene repertoire and genomic organization.</title>
        <authorList>
            <person name="Putnam N.H."/>
            <person name="Srivastava M."/>
            <person name="Hellsten U."/>
            <person name="Dirks B."/>
            <person name="Chapman J."/>
            <person name="Salamov A."/>
            <person name="Terry A."/>
            <person name="Shapiro H."/>
            <person name="Lindquist E."/>
            <person name="Kapitonov V.V."/>
            <person name="Jurka J."/>
            <person name="Genikhovich G."/>
            <person name="Grigoriev I.V."/>
            <person name="Lucas S.M."/>
            <person name="Steele R.E."/>
            <person name="Finnerty J.R."/>
            <person name="Technau U."/>
            <person name="Martindale M.Q."/>
            <person name="Rokhsar D.S."/>
        </authorList>
    </citation>
    <scope>NUCLEOTIDE SEQUENCE [LARGE SCALE GENOMIC DNA]</scope>
    <source>
        <strain evidence="2">CH2 X CH6</strain>
    </source>
</reference>
<keyword evidence="2" id="KW-1185">Reference proteome</keyword>
<organism evidence="1 2">
    <name type="scientific">Nematostella vectensis</name>
    <name type="common">Starlet sea anemone</name>
    <dbReference type="NCBI Taxonomy" id="45351"/>
    <lineage>
        <taxon>Eukaryota</taxon>
        <taxon>Metazoa</taxon>
        <taxon>Cnidaria</taxon>
        <taxon>Anthozoa</taxon>
        <taxon>Hexacorallia</taxon>
        <taxon>Actiniaria</taxon>
        <taxon>Edwardsiidae</taxon>
        <taxon>Nematostella</taxon>
    </lineage>
</organism>
<dbReference type="Proteomes" id="UP000001593">
    <property type="component" value="Unassembled WGS sequence"/>
</dbReference>
<dbReference type="EMBL" id="DS469551">
    <property type="protein sequence ID" value="EDO43736.1"/>
    <property type="molecule type" value="Genomic_DNA"/>
</dbReference>